<evidence type="ECO:0000313" key="3">
    <source>
        <dbReference type="EMBL" id="ARF53583.1"/>
    </source>
</evidence>
<evidence type="ECO:0000259" key="2">
    <source>
        <dbReference type="Pfam" id="PF09990"/>
    </source>
</evidence>
<name>A0A1V0TL04_9ACTN</name>
<dbReference type="Pfam" id="PF09990">
    <property type="entry name" value="DUF2231"/>
    <property type="match status" value="1"/>
</dbReference>
<organism evidence="3 4">
    <name type="scientific">Streptomyces gilvosporeus</name>
    <dbReference type="NCBI Taxonomy" id="553510"/>
    <lineage>
        <taxon>Bacteria</taxon>
        <taxon>Bacillati</taxon>
        <taxon>Actinomycetota</taxon>
        <taxon>Actinomycetes</taxon>
        <taxon>Kitasatosporales</taxon>
        <taxon>Streptomycetaceae</taxon>
        <taxon>Streptomyces</taxon>
    </lineage>
</organism>
<dbReference type="STRING" id="553510.B1H19_04775"/>
<keyword evidence="1" id="KW-1133">Transmembrane helix</keyword>
<feature type="domain" description="DUF2231" evidence="2">
    <location>
        <begin position="8"/>
        <end position="167"/>
    </location>
</feature>
<dbReference type="Proteomes" id="UP000192726">
    <property type="component" value="Chromosome"/>
</dbReference>
<feature type="transmembrane region" description="Helical" evidence="1">
    <location>
        <begin position="88"/>
        <end position="106"/>
    </location>
</feature>
<keyword evidence="1" id="KW-0472">Membrane</keyword>
<dbReference type="RefSeq" id="WP_083103373.1">
    <property type="nucleotide sequence ID" value="NZ_CP020569.1"/>
</dbReference>
<dbReference type="OrthoDB" id="4864772at2"/>
<gene>
    <name evidence="3" type="ORF">B1H19_04775</name>
</gene>
<reference evidence="3 4" key="1">
    <citation type="submission" date="2017-04" db="EMBL/GenBank/DDBJ databases">
        <title>Complete Genome Sequence of Streptomyces gilvosporeus F607, a Capable Producer of Natamycin.</title>
        <authorList>
            <person name="Zong G."/>
            <person name="Zhong C."/>
            <person name="Fu J."/>
            <person name="Qin R."/>
            <person name="Cao G."/>
        </authorList>
    </citation>
    <scope>NUCLEOTIDE SEQUENCE [LARGE SCALE GENOMIC DNA]</scope>
    <source>
        <strain evidence="3 4">F607</strain>
    </source>
</reference>
<dbReference type="EMBL" id="CP020569">
    <property type="protein sequence ID" value="ARF53583.1"/>
    <property type="molecule type" value="Genomic_DNA"/>
</dbReference>
<feature type="transmembrane region" description="Helical" evidence="1">
    <location>
        <begin position="45"/>
        <end position="68"/>
    </location>
</feature>
<feature type="transmembrane region" description="Helical" evidence="1">
    <location>
        <begin position="12"/>
        <end position="36"/>
    </location>
</feature>
<feature type="transmembrane region" description="Helical" evidence="1">
    <location>
        <begin position="127"/>
        <end position="148"/>
    </location>
</feature>
<keyword evidence="1" id="KW-0812">Transmembrane</keyword>
<dbReference type="InterPro" id="IPR019251">
    <property type="entry name" value="DUF2231_TM"/>
</dbReference>
<evidence type="ECO:0000313" key="4">
    <source>
        <dbReference type="Proteomes" id="UP000192726"/>
    </source>
</evidence>
<dbReference type="KEGG" id="sgv:B1H19_04775"/>
<proteinExistence type="predicted"/>
<dbReference type="AlphaFoldDB" id="A0A1V0TL04"/>
<evidence type="ECO:0000256" key="1">
    <source>
        <dbReference type="SAM" id="Phobius"/>
    </source>
</evidence>
<sequence>MSFSLINGLPAHVLIVHFVVIFVPLSALAVVVGAIWPSAARRMGIVLPLLGLVTLASVPLATQAGGWLEQHVDSDALVRKHTELGDGLLPWAAALFVLATVIWWTTRRSAAAEPAHRGRARATSSPLSMILRVVAAVLCIGVAAGAVVDVYRIGDSGARAAWHDGFSQTAKGDHGGNG</sequence>
<protein>
    <recommendedName>
        <fullName evidence="2">DUF2231 domain-containing protein</fullName>
    </recommendedName>
</protein>
<keyword evidence="4" id="KW-1185">Reference proteome</keyword>
<accession>A0A1V0TL04</accession>